<keyword evidence="3" id="KW-1185">Reference proteome</keyword>
<gene>
    <name evidence="2" type="ORF">LY89DRAFT_438025</name>
</gene>
<accession>A0A194XJB2</accession>
<sequence length="245" mass="27678">MREMALRHSAVMSYKGKRSSSLRGSLIRGASGSHTRRFDHSRASSAPLLPADGVLDAGRWAFPFLVGALLCLDRSHSKSHRNANIPIPPADLSTLSDMLTRIWWNGIICRMLCIYLLYFIYHQDLPCLFPVTWQMERGHNHHSEEPRIVEDFFPSYYYRAEIESYGHDAENRQTPQERIQQSGRTTNAYLNHQKVVGGTLPLPRRAGDGAASDLLSIHRSRYCTVHQIYGAEPLNQDSGSGFLAP</sequence>
<reference evidence="2 3" key="1">
    <citation type="submission" date="2015-10" db="EMBL/GenBank/DDBJ databases">
        <title>Full genome of DAOMC 229536 Phialocephala scopiformis, a fungal endophyte of spruce producing the potent anti-insectan compound rugulosin.</title>
        <authorList>
            <consortium name="DOE Joint Genome Institute"/>
            <person name="Walker A.K."/>
            <person name="Frasz S.L."/>
            <person name="Seifert K.A."/>
            <person name="Miller J.D."/>
            <person name="Mondo S.J."/>
            <person name="Labutti K."/>
            <person name="Lipzen A."/>
            <person name="Dockter R."/>
            <person name="Kennedy M."/>
            <person name="Grigoriev I.V."/>
            <person name="Spatafora J.W."/>
        </authorList>
    </citation>
    <scope>NUCLEOTIDE SEQUENCE [LARGE SCALE GENOMIC DNA]</scope>
    <source>
        <strain evidence="2 3">CBS 120377</strain>
    </source>
</reference>
<evidence type="ECO:0000313" key="2">
    <source>
        <dbReference type="EMBL" id="KUJ20248.1"/>
    </source>
</evidence>
<dbReference type="KEGG" id="psco:LY89DRAFT_438025"/>
<dbReference type="AlphaFoldDB" id="A0A194XJB2"/>
<keyword evidence="1" id="KW-1133">Transmembrane helix</keyword>
<evidence type="ECO:0000256" key="1">
    <source>
        <dbReference type="SAM" id="Phobius"/>
    </source>
</evidence>
<dbReference type="InParanoid" id="A0A194XJB2"/>
<proteinExistence type="predicted"/>
<keyword evidence="1" id="KW-0812">Transmembrane</keyword>
<keyword evidence="1" id="KW-0472">Membrane</keyword>
<name>A0A194XJB2_MOLSC</name>
<dbReference type="RefSeq" id="XP_018074603.1">
    <property type="nucleotide sequence ID" value="XM_018207522.1"/>
</dbReference>
<protein>
    <submittedName>
        <fullName evidence="2">Uncharacterized protein</fullName>
    </submittedName>
</protein>
<dbReference type="EMBL" id="KQ947409">
    <property type="protein sequence ID" value="KUJ20248.1"/>
    <property type="molecule type" value="Genomic_DNA"/>
</dbReference>
<dbReference type="Proteomes" id="UP000070700">
    <property type="component" value="Unassembled WGS sequence"/>
</dbReference>
<dbReference type="GeneID" id="28817248"/>
<feature type="transmembrane region" description="Helical" evidence="1">
    <location>
        <begin position="102"/>
        <end position="121"/>
    </location>
</feature>
<evidence type="ECO:0000313" key="3">
    <source>
        <dbReference type="Proteomes" id="UP000070700"/>
    </source>
</evidence>
<organism evidence="2 3">
    <name type="scientific">Mollisia scopiformis</name>
    <name type="common">Conifer needle endophyte fungus</name>
    <name type="synonym">Phialocephala scopiformis</name>
    <dbReference type="NCBI Taxonomy" id="149040"/>
    <lineage>
        <taxon>Eukaryota</taxon>
        <taxon>Fungi</taxon>
        <taxon>Dikarya</taxon>
        <taxon>Ascomycota</taxon>
        <taxon>Pezizomycotina</taxon>
        <taxon>Leotiomycetes</taxon>
        <taxon>Helotiales</taxon>
        <taxon>Mollisiaceae</taxon>
        <taxon>Mollisia</taxon>
    </lineage>
</organism>